<dbReference type="GO" id="GO:0009063">
    <property type="term" value="P:amino acid catabolic process"/>
    <property type="evidence" value="ECO:0007669"/>
    <property type="project" value="TreeGrafter"/>
</dbReference>
<dbReference type="InterPro" id="IPR050281">
    <property type="entry name" value="Flavin_monoamine_oxidase"/>
</dbReference>
<dbReference type="Pfam" id="PF01593">
    <property type="entry name" value="Amino_oxidase"/>
    <property type="match status" value="1"/>
</dbReference>
<dbReference type="SUPFAM" id="SSF51905">
    <property type="entry name" value="FAD/NAD(P)-binding domain"/>
    <property type="match status" value="1"/>
</dbReference>
<feature type="non-terminal residue" evidence="2">
    <location>
        <position position="1"/>
    </location>
</feature>
<dbReference type="GO" id="GO:0001716">
    <property type="term" value="F:L-amino-acid oxidase activity"/>
    <property type="evidence" value="ECO:0007669"/>
    <property type="project" value="TreeGrafter"/>
</dbReference>
<evidence type="ECO:0000313" key="2">
    <source>
        <dbReference type="EMBL" id="CAG8489088.1"/>
    </source>
</evidence>
<protein>
    <submittedName>
        <fullName evidence="2">10500_t:CDS:1</fullName>
    </submittedName>
</protein>
<dbReference type="OrthoDB" id="7777654at2759"/>
<organism evidence="2 3">
    <name type="scientific">Dentiscutata erythropus</name>
    <dbReference type="NCBI Taxonomy" id="1348616"/>
    <lineage>
        <taxon>Eukaryota</taxon>
        <taxon>Fungi</taxon>
        <taxon>Fungi incertae sedis</taxon>
        <taxon>Mucoromycota</taxon>
        <taxon>Glomeromycotina</taxon>
        <taxon>Glomeromycetes</taxon>
        <taxon>Diversisporales</taxon>
        <taxon>Gigasporaceae</taxon>
        <taxon>Dentiscutata</taxon>
    </lineage>
</organism>
<gene>
    <name evidence="2" type="ORF">DERYTH_LOCUS2319</name>
</gene>
<reference evidence="2" key="1">
    <citation type="submission" date="2021-06" db="EMBL/GenBank/DDBJ databases">
        <authorList>
            <person name="Kallberg Y."/>
            <person name="Tangrot J."/>
            <person name="Rosling A."/>
        </authorList>
    </citation>
    <scope>NUCLEOTIDE SEQUENCE</scope>
    <source>
        <strain evidence="2">MA453B</strain>
    </source>
</reference>
<dbReference type="SUPFAM" id="SSF54373">
    <property type="entry name" value="FAD-linked reductases, C-terminal domain"/>
    <property type="match status" value="1"/>
</dbReference>
<dbReference type="InterPro" id="IPR002937">
    <property type="entry name" value="Amino_oxidase"/>
</dbReference>
<dbReference type="PANTHER" id="PTHR10742">
    <property type="entry name" value="FLAVIN MONOAMINE OXIDASE"/>
    <property type="match status" value="1"/>
</dbReference>
<dbReference type="EMBL" id="CAJVPY010000725">
    <property type="protein sequence ID" value="CAG8489088.1"/>
    <property type="molecule type" value="Genomic_DNA"/>
</dbReference>
<name>A0A9N8WLN9_9GLOM</name>
<sequence>DRAIERHRAARLARQKRTSYNNSDMRSAFLKDYYFYDIYHKRAHDENIKANPQSSPIEKNPKICIIGAGMTGLFSALLLKKAGINDITILEYQDRIGGRVHTHYFTDNPDDEKRLYGDLGAMRLPYVKDRPDLSPHQLVFDTIDYLNEYNKKDNPNRVIKLIPFISSNPNALYYFNNKKAPSGEIMTSNYSESVGVKQLGLPDEIPDNYLSLWSDALQPFFDELDTNFTSGLINLKRYDHHTVYSYLKEIYLPKALPSKSVDYDRIISAIELQEVGTGEFRHCGFVALAIEEYSFSNPKYEISWSTIDKGMQRLPNAFFPMIKKENINLTCNSEVYKLEKTNNSIIEVYWKKNGKCVSEIFDRVIVTVPLGVVRHWNLPLTLSYGKRSAIREIDYGFAGKIFLQFRSRFWEKPPSETGANPSTSNIGIVGGTTYTDLPIRELVYPSYYQGISNDNPGVLLVSYTGGNDAIKYGQFSEEERFELALKDLAIIHGDIVYKEWIPGKKNNKAVYWSNDKTVGGAYVEYGASQLNSLMGAMMRPEESIHWGGEHTDIHWSWIVGALNSGVRVVREILLENLMGDKWSELKNTRLLKYWNGNLEAFEGY</sequence>
<dbReference type="PANTHER" id="PTHR10742:SF342">
    <property type="entry name" value="AMINE OXIDASE"/>
    <property type="match status" value="1"/>
</dbReference>
<dbReference type="InterPro" id="IPR036188">
    <property type="entry name" value="FAD/NAD-bd_sf"/>
</dbReference>
<proteinExistence type="predicted"/>
<dbReference type="AlphaFoldDB" id="A0A9N8WLN9"/>
<feature type="domain" description="Amine oxidase" evidence="1">
    <location>
        <begin position="70"/>
        <end position="573"/>
    </location>
</feature>
<evidence type="ECO:0000259" key="1">
    <source>
        <dbReference type="Pfam" id="PF01593"/>
    </source>
</evidence>
<dbReference type="Proteomes" id="UP000789405">
    <property type="component" value="Unassembled WGS sequence"/>
</dbReference>
<evidence type="ECO:0000313" key="3">
    <source>
        <dbReference type="Proteomes" id="UP000789405"/>
    </source>
</evidence>
<dbReference type="Gene3D" id="1.20.1440.240">
    <property type="match status" value="1"/>
</dbReference>
<keyword evidence="3" id="KW-1185">Reference proteome</keyword>
<dbReference type="Gene3D" id="3.50.50.60">
    <property type="entry name" value="FAD/NAD(P)-binding domain"/>
    <property type="match status" value="1"/>
</dbReference>
<dbReference type="Gene3D" id="3.90.660.10">
    <property type="match status" value="1"/>
</dbReference>
<comment type="caution">
    <text evidence="2">The sequence shown here is derived from an EMBL/GenBank/DDBJ whole genome shotgun (WGS) entry which is preliminary data.</text>
</comment>
<accession>A0A9N8WLN9</accession>